<dbReference type="InterPro" id="IPR003593">
    <property type="entry name" value="AAA+_ATPase"/>
</dbReference>
<name>A0ABQ6KA65_9MICO</name>
<dbReference type="InterPro" id="IPR027417">
    <property type="entry name" value="P-loop_NTPase"/>
</dbReference>
<feature type="region of interest" description="Disordered" evidence="5">
    <location>
        <begin position="517"/>
        <end position="573"/>
    </location>
</feature>
<reference evidence="8" key="1">
    <citation type="journal article" date="2019" name="Int. J. Syst. Evol. Microbiol.">
        <title>The Global Catalogue of Microorganisms (GCM) 10K type strain sequencing project: providing services to taxonomists for standard genome sequencing and annotation.</title>
        <authorList>
            <consortium name="The Broad Institute Genomics Platform"/>
            <consortium name="The Broad Institute Genome Sequencing Center for Infectious Disease"/>
            <person name="Wu L."/>
            <person name="Ma J."/>
        </authorList>
    </citation>
    <scope>NUCLEOTIDE SEQUENCE [LARGE SCALE GENOMIC DNA]</scope>
    <source>
        <strain evidence="8">NBRC 108894</strain>
    </source>
</reference>
<dbReference type="CDD" id="cd03215">
    <property type="entry name" value="ABC_Carb_Monos_II"/>
    <property type="match status" value="1"/>
</dbReference>
<protein>
    <submittedName>
        <fullName evidence="7">Sugar ABC transporter ATP-binding protein</fullName>
    </submittedName>
</protein>
<accession>A0ABQ6KA65</accession>
<comment type="caution">
    <text evidence="7">The sequence shown here is derived from an EMBL/GenBank/DDBJ whole genome shotgun (WGS) entry which is preliminary data.</text>
</comment>
<dbReference type="Gene3D" id="3.40.50.300">
    <property type="entry name" value="P-loop containing nucleotide triphosphate hydrolases"/>
    <property type="match status" value="2"/>
</dbReference>
<feature type="domain" description="ABC transporter" evidence="6">
    <location>
        <begin position="266"/>
        <end position="509"/>
    </location>
</feature>
<organism evidence="7 8">
    <name type="scientific">Pseudolysinimonas kribbensis</name>
    <dbReference type="NCBI Taxonomy" id="433641"/>
    <lineage>
        <taxon>Bacteria</taxon>
        <taxon>Bacillati</taxon>
        <taxon>Actinomycetota</taxon>
        <taxon>Actinomycetes</taxon>
        <taxon>Micrococcales</taxon>
        <taxon>Microbacteriaceae</taxon>
        <taxon>Pseudolysinimonas</taxon>
    </lineage>
</organism>
<dbReference type="GO" id="GO:0005524">
    <property type="term" value="F:ATP binding"/>
    <property type="evidence" value="ECO:0007669"/>
    <property type="project" value="UniProtKB-KW"/>
</dbReference>
<keyword evidence="2" id="KW-0677">Repeat</keyword>
<dbReference type="RefSeq" id="WP_284255123.1">
    <property type="nucleotide sequence ID" value="NZ_BSVB01000001.1"/>
</dbReference>
<evidence type="ECO:0000256" key="5">
    <source>
        <dbReference type="SAM" id="MobiDB-lite"/>
    </source>
</evidence>
<dbReference type="SUPFAM" id="SSF52540">
    <property type="entry name" value="P-loop containing nucleoside triphosphate hydrolases"/>
    <property type="match status" value="2"/>
</dbReference>
<dbReference type="InterPro" id="IPR050107">
    <property type="entry name" value="ABC_carbohydrate_import_ATPase"/>
</dbReference>
<keyword evidence="3" id="KW-0547">Nucleotide-binding</keyword>
<feature type="compositionally biased region" description="Low complexity" evidence="5">
    <location>
        <begin position="517"/>
        <end position="529"/>
    </location>
</feature>
<dbReference type="Pfam" id="PF00005">
    <property type="entry name" value="ABC_tran"/>
    <property type="match status" value="2"/>
</dbReference>
<evidence type="ECO:0000256" key="2">
    <source>
        <dbReference type="ARBA" id="ARBA00022737"/>
    </source>
</evidence>
<keyword evidence="8" id="KW-1185">Reference proteome</keyword>
<dbReference type="InterPro" id="IPR017871">
    <property type="entry name" value="ABC_transporter-like_CS"/>
</dbReference>
<evidence type="ECO:0000259" key="6">
    <source>
        <dbReference type="PROSITE" id="PS50893"/>
    </source>
</evidence>
<dbReference type="PANTHER" id="PTHR43790:SF9">
    <property type="entry name" value="GALACTOFURANOSE TRANSPORTER ATP-BINDING PROTEIN YTFR"/>
    <property type="match status" value="1"/>
</dbReference>
<dbReference type="Proteomes" id="UP001157034">
    <property type="component" value="Unassembled WGS sequence"/>
</dbReference>
<feature type="compositionally biased region" description="Low complexity" evidence="5">
    <location>
        <begin position="539"/>
        <end position="561"/>
    </location>
</feature>
<proteinExistence type="predicted"/>
<dbReference type="PROSITE" id="PS00211">
    <property type="entry name" value="ABC_TRANSPORTER_1"/>
    <property type="match status" value="1"/>
</dbReference>
<dbReference type="SMART" id="SM00382">
    <property type="entry name" value="AAA"/>
    <property type="match status" value="2"/>
</dbReference>
<keyword evidence="4 7" id="KW-0067">ATP-binding</keyword>
<dbReference type="PROSITE" id="PS50893">
    <property type="entry name" value="ABC_TRANSPORTER_2"/>
    <property type="match status" value="2"/>
</dbReference>
<dbReference type="CDD" id="cd03216">
    <property type="entry name" value="ABC_Carb_Monos_I"/>
    <property type="match status" value="1"/>
</dbReference>
<evidence type="ECO:0000256" key="4">
    <source>
        <dbReference type="ARBA" id="ARBA00022840"/>
    </source>
</evidence>
<evidence type="ECO:0000313" key="7">
    <source>
        <dbReference type="EMBL" id="GMA96586.1"/>
    </source>
</evidence>
<keyword evidence="1" id="KW-0813">Transport</keyword>
<dbReference type="InterPro" id="IPR003439">
    <property type="entry name" value="ABC_transporter-like_ATP-bd"/>
</dbReference>
<feature type="domain" description="ABC transporter" evidence="6">
    <location>
        <begin position="13"/>
        <end position="248"/>
    </location>
</feature>
<gene>
    <name evidence="7" type="ORF">GCM10025881_34100</name>
</gene>
<dbReference type="PANTHER" id="PTHR43790">
    <property type="entry name" value="CARBOHYDRATE TRANSPORT ATP-BINDING PROTEIN MG119-RELATED"/>
    <property type="match status" value="1"/>
</dbReference>
<evidence type="ECO:0000256" key="3">
    <source>
        <dbReference type="ARBA" id="ARBA00022741"/>
    </source>
</evidence>
<sequence length="573" mass="62030">MSIHSAPPAAPVLEVVDADVRFVGQVALEKAALRLFPGEVHSLMGENGAGKSTLIKAITGAQRLDGGRITLRGRPVAFSRPAEAAAAGIAAVYQEIELVPELSVAENVMLGDEPRRFGGIDWRETRRQASRALAQLGIDLDPASSLRSHSPAVQQLVAIARAVRTRPDVLVLDEPTSSLDQDEVAQLFDIMRGLKAEGVAILFISHFLEQVYEIADRLTILRNGRLVGEYLTADILRIELVERMLGTTVGALEDLQDRGREEPAAPDARVVVQATGLGRSNRIAPFDLTVREGEIVGFAGLLGSGRTDAARLVGGVDRPDGGTLRIEDRTLRSPSPRAAISAGAVYSSEDRTSEGIIAQLSVRENILLGLQGQLGWRHRMSWSRQRELAGSYIEALGIAPADPEAVAGTLSGGNQQKVLLARWLALAPRLLILDEPTRGIDVGAKAEIQRQIVSLAENGMSVIFISAELDEVLRLGDRIVVLRDREVVGVVDGDLLTPDQLLALIAQGRRRWLSRSPRAARTSSTWRGSRASRTRRCRASSTRTRTSSRRPGPGSMRPSGSCATGRRRRRAPW</sequence>
<dbReference type="EMBL" id="BSVB01000001">
    <property type="protein sequence ID" value="GMA96586.1"/>
    <property type="molecule type" value="Genomic_DNA"/>
</dbReference>
<evidence type="ECO:0000313" key="8">
    <source>
        <dbReference type="Proteomes" id="UP001157034"/>
    </source>
</evidence>
<evidence type="ECO:0000256" key="1">
    <source>
        <dbReference type="ARBA" id="ARBA00022448"/>
    </source>
</evidence>